<dbReference type="Gene3D" id="3.40.390.70">
    <property type="match status" value="1"/>
</dbReference>
<dbReference type="STRING" id="322095.HMPREF3185_01568"/>
<reference evidence="2" key="1">
    <citation type="submission" date="2016-01" db="EMBL/GenBank/DDBJ databases">
        <authorList>
            <person name="Mitreva M."/>
            <person name="Pepin K.H."/>
            <person name="Mihindukulasuriya K.A."/>
            <person name="Fulton R."/>
            <person name="Fronick C."/>
            <person name="O'Laughlin M."/>
            <person name="Miner T."/>
            <person name="Herter B."/>
            <person name="Rosa B.A."/>
            <person name="Cordes M."/>
            <person name="Tomlinson C."/>
            <person name="Wollam A."/>
            <person name="Palsikar V.B."/>
            <person name="Mardis E.R."/>
            <person name="Wilson R.K."/>
        </authorList>
    </citation>
    <scope>NUCLEOTIDE SEQUENCE [LARGE SCALE GENOMIC DNA]</scope>
    <source>
        <strain evidence="2">KA00683</strain>
    </source>
</reference>
<dbReference type="PATRIC" id="fig|322095.3.peg.1544"/>
<dbReference type="OrthoDB" id="1113652at2"/>
<comment type="caution">
    <text evidence="1">The sequence shown here is derived from an EMBL/GenBank/DDBJ whole genome shotgun (WGS) entry which is preliminary data.</text>
</comment>
<protein>
    <recommendedName>
        <fullName evidence="3">Lipoprotein</fullName>
    </recommendedName>
</protein>
<sequence length="357" mass="40662">MYLHKIKLSLCAALLVATLGGCKDSDQPDPSRHVSKAEAKEMTSFDRWLKENYTDAYNVSYIYTLDDIEADRSRNLAPAKLENSMKLAKIIQHAWYGAYDEATGRLDFMRKASPRQLFIVGSASWNGDGTITLGTAEGGLKVTLYQANWLNVNDPQWLNTTFFQVMHHEFSHILHQNKIWPTTEYDAISEGYAPTSWFNRRSLSDYAPLGFITAYASSQPREDIAEMTACYITYPKSQWDAVMNAAGDEGRAKLNKKMEIIKKYMKGTWGIDMDQLRAIAQRRLEEVVRLPLIESSWQELLGSSLRGMPQAARMLAGYEAARDAVVEELMRHPKFLELQEGEHADHAKCQVITQYFH</sequence>
<keyword evidence="2" id="KW-1185">Reference proteome</keyword>
<dbReference type="Pfam" id="PF15890">
    <property type="entry name" value="Peptidase_Mx1"/>
    <property type="match status" value="1"/>
</dbReference>
<dbReference type="Proteomes" id="UP000070224">
    <property type="component" value="Unassembled WGS sequence"/>
</dbReference>
<evidence type="ECO:0008006" key="3">
    <source>
        <dbReference type="Google" id="ProtNLM"/>
    </source>
</evidence>
<dbReference type="InterPro" id="IPR030890">
    <property type="entry name" value="LP_HExxH_w_TonB"/>
</dbReference>
<proteinExistence type="predicted"/>
<accession>A0A134B4P1</accession>
<dbReference type="PROSITE" id="PS51257">
    <property type="entry name" value="PROKAR_LIPOPROTEIN"/>
    <property type="match status" value="1"/>
</dbReference>
<dbReference type="RefSeq" id="WP_060935727.1">
    <property type="nucleotide sequence ID" value="NZ_KQ960457.1"/>
</dbReference>
<evidence type="ECO:0000313" key="1">
    <source>
        <dbReference type="EMBL" id="KXB74919.1"/>
    </source>
</evidence>
<gene>
    <name evidence="1" type="ORF">HMPREF3185_01568</name>
</gene>
<dbReference type="AlphaFoldDB" id="A0A134B4P1"/>
<name>A0A134B4P1_9PORP</name>
<dbReference type="EMBL" id="LSDK01000107">
    <property type="protein sequence ID" value="KXB74919.1"/>
    <property type="molecule type" value="Genomic_DNA"/>
</dbReference>
<organism evidence="1 2">
    <name type="scientific">Porphyromonas somerae</name>
    <dbReference type="NCBI Taxonomy" id="322095"/>
    <lineage>
        <taxon>Bacteria</taxon>
        <taxon>Pseudomonadati</taxon>
        <taxon>Bacteroidota</taxon>
        <taxon>Bacteroidia</taxon>
        <taxon>Bacteroidales</taxon>
        <taxon>Porphyromonadaceae</taxon>
        <taxon>Porphyromonas</taxon>
    </lineage>
</organism>
<evidence type="ECO:0000313" key="2">
    <source>
        <dbReference type="Proteomes" id="UP000070224"/>
    </source>
</evidence>
<dbReference type="NCBIfam" id="TIGR04549">
    <property type="entry name" value="LP_HExxH_w_tonB"/>
    <property type="match status" value="1"/>
</dbReference>